<dbReference type="AlphaFoldDB" id="A0A1I6PRD0"/>
<protein>
    <submittedName>
        <fullName evidence="1">Uncharacterized protein</fullName>
    </submittedName>
</protein>
<organism evidence="1 2">
    <name type="scientific">Alloyangia pacifica</name>
    <dbReference type="NCBI Taxonomy" id="311180"/>
    <lineage>
        <taxon>Bacteria</taxon>
        <taxon>Pseudomonadati</taxon>
        <taxon>Pseudomonadota</taxon>
        <taxon>Alphaproteobacteria</taxon>
        <taxon>Rhodobacterales</taxon>
        <taxon>Roseobacteraceae</taxon>
        <taxon>Alloyangia</taxon>
    </lineage>
</organism>
<dbReference type="STRING" id="311180.SAMN04488050_101707"/>
<gene>
    <name evidence="1" type="ORF">SAMN04488050_101707</name>
</gene>
<dbReference type="Proteomes" id="UP000199392">
    <property type="component" value="Unassembled WGS sequence"/>
</dbReference>
<proteinExistence type="predicted"/>
<evidence type="ECO:0000313" key="1">
    <source>
        <dbReference type="EMBL" id="SFS42595.1"/>
    </source>
</evidence>
<keyword evidence="2" id="KW-1185">Reference proteome</keyword>
<name>A0A1I6PRD0_9RHOB</name>
<dbReference type="EMBL" id="FOZW01000001">
    <property type="protein sequence ID" value="SFS42595.1"/>
    <property type="molecule type" value="Genomic_DNA"/>
</dbReference>
<accession>A0A1I6PRD0</accession>
<dbReference type="RefSeq" id="WP_176806531.1">
    <property type="nucleotide sequence ID" value="NZ_FNCL01000002.1"/>
</dbReference>
<sequence>MTYHEAKRALERLRTPYQFRLFDTPLGLQVEVWNGPFRVRSASPAAQYLAEQEQANR</sequence>
<evidence type="ECO:0000313" key="2">
    <source>
        <dbReference type="Proteomes" id="UP000199392"/>
    </source>
</evidence>
<reference evidence="2" key="1">
    <citation type="submission" date="2016-10" db="EMBL/GenBank/DDBJ databases">
        <authorList>
            <person name="Varghese N."/>
            <person name="Submissions S."/>
        </authorList>
    </citation>
    <scope>NUCLEOTIDE SEQUENCE [LARGE SCALE GENOMIC DNA]</scope>
    <source>
        <strain evidence="2">DSM 26894</strain>
    </source>
</reference>